<evidence type="ECO:0000313" key="2">
    <source>
        <dbReference type="EMBL" id="KAF4447666.1"/>
    </source>
</evidence>
<feature type="domain" description="N-acetyltransferase" evidence="1">
    <location>
        <begin position="1"/>
        <end position="131"/>
    </location>
</feature>
<dbReference type="EMBL" id="JAADJG010000383">
    <property type="protein sequence ID" value="KAF4447666.1"/>
    <property type="molecule type" value="Genomic_DNA"/>
</dbReference>
<dbReference type="GO" id="GO:0016747">
    <property type="term" value="F:acyltransferase activity, transferring groups other than amino-acyl groups"/>
    <property type="evidence" value="ECO:0007669"/>
    <property type="project" value="InterPro"/>
</dbReference>
<dbReference type="PROSITE" id="PS51186">
    <property type="entry name" value="GNAT"/>
    <property type="match status" value="1"/>
</dbReference>
<dbReference type="SUPFAM" id="SSF55729">
    <property type="entry name" value="Acyl-CoA N-acyltransferases (Nat)"/>
    <property type="match status" value="1"/>
</dbReference>
<dbReference type="Pfam" id="PF00583">
    <property type="entry name" value="Acetyltransf_1"/>
    <property type="match status" value="1"/>
</dbReference>
<evidence type="ECO:0000313" key="3">
    <source>
        <dbReference type="Proteomes" id="UP000605986"/>
    </source>
</evidence>
<dbReference type="InterPro" id="IPR000182">
    <property type="entry name" value="GNAT_dom"/>
</dbReference>
<dbReference type="InterPro" id="IPR016181">
    <property type="entry name" value="Acyl_CoA_acyltransferase"/>
</dbReference>
<keyword evidence="3" id="KW-1185">Reference proteome</keyword>
<reference evidence="2" key="1">
    <citation type="submission" date="2020-01" db="EMBL/GenBank/DDBJ databases">
        <title>Identification and distribution of gene clusters putatively required for synthesis of sphingolipid metabolism inhibitors in phylogenetically diverse species of the filamentous fungus Fusarium.</title>
        <authorList>
            <person name="Kim H.-S."/>
            <person name="Busman M."/>
            <person name="Brown D.W."/>
            <person name="Divon H."/>
            <person name="Uhlig S."/>
            <person name="Proctor R.H."/>
        </authorList>
    </citation>
    <scope>NUCLEOTIDE SEQUENCE</scope>
    <source>
        <strain evidence="2">NRRL 53441</strain>
    </source>
</reference>
<dbReference type="Gene3D" id="3.40.630.30">
    <property type="match status" value="1"/>
</dbReference>
<evidence type="ECO:0000259" key="1">
    <source>
        <dbReference type="PROSITE" id="PS51186"/>
    </source>
</evidence>
<accession>A0A8H4KCU8</accession>
<sequence length="133" mass="14607">MFNVIEDDLANTQSRDLVAFHLAGMNESVPPGAIFLSLSDLEHPEILPDGTGEIKSMRTHPDLSGHGAGTLILRTIIDAGKKRDIPRLSLETGSGSAFEAAFALYTKYGFKKGPAYSTYEQTDFNHFLHLDLR</sequence>
<dbReference type="CDD" id="cd04301">
    <property type="entry name" value="NAT_SF"/>
    <property type="match status" value="1"/>
</dbReference>
<organism evidence="2 3">
    <name type="scientific">Fusarium austroafricanum</name>
    <dbReference type="NCBI Taxonomy" id="2364996"/>
    <lineage>
        <taxon>Eukaryota</taxon>
        <taxon>Fungi</taxon>
        <taxon>Dikarya</taxon>
        <taxon>Ascomycota</taxon>
        <taxon>Pezizomycotina</taxon>
        <taxon>Sordariomycetes</taxon>
        <taxon>Hypocreomycetidae</taxon>
        <taxon>Hypocreales</taxon>
        <taxon>Nectriaceae</taxon>
        <taxon>Fusarium</taxon>
        <taxon>Fusarium concolor species complex</taxon>
    </lineage>
</organism>
<proteinExistence type="predicted"/>
<comment type="caution">
    <text evidence="2">The sequence shown here is derived from an EMBL/GenBank/DDBJ whole genome shotgun (WGS) entry which is preliminary data.</text>
</comment>
<protein>
    <submittedName>
        <fullName evidence="2">Putative GNAT family N-acetyltransferase</fullName>
    </submittedName>
</protein>
<name>A0A8H4KCU8_9HYPO</name>
<gene>
    <name evidence="2" type="ORF">F53441_8812</name>
</gene>
<keyword evidence="2" id="KW-0808">Transferase</keyword>
<dbReference type="OrthoDB" id="41532at2759"/>
<dbReference type="Proteomes" id="UP000605986">
    <property type="component" value="Unassembled WGS sequence"/>
</dbReference>
<dbReference type="AlphaFoldDB" id="A0A8H4KCU8"/>